<proteinExistence type="predicted"/>
<dbReference type="RefSeq" id="WP_182920586.1">
    <property type="nucleotide sequence ID" value="NZ_WNXD01000001.1"/>
</dbReference>
<accession>A0A923ITP3</accession>
<evidence type="ECO:0000313" key="1">
    <source>
        <dbReference type="EMBL" id="MBB2143878.1"/>
    </source>
</evidence>
<dbReference type="Pfam" id="PF22752">
    <property type="entry name" value="DUF488-N3i"/>
    <property type="match status" value="1"/>
</dbReference>
<name>A0A923ITP3_9SPHI</name>
<dbReference type="InterPro" id="IPR052552">
    <property type="entry name" value="YeaO-like"/>
</dbReference>
<comment type="caution">
    <text evidence="1">The sequence shown here is derived from an EMBL/GenBank/DDBJ whole genome shotgun (WGS) entry which is preliminary data.</text>
</comment>
<protein>
    <submittedName>
        <fullName evidence="1">DUF488 family protein</fullName>
    </submittedName>
</protein>
<dbReference type="PANTHER" id="PTHR36849">
    <property type="entry name" value="CYTOPLASMIC PROTEIN-RELATED"/>
    <property type="match status" value="1"/>
</dbReference>
<sequence length="116" mass="13979">MIKLKRIYEPYHTDDGYRILIDRLWPRGMTKEAAHVDLWMKETAPSTDLRKWFNHEPEKWTAFGKAYREELKHSMVLDELIEVIEKEKKVTLLYAAKDKHHTHAMVLLQFIKEVMK</sequence>
<dbReference type="AlphaFoldDB" id="A0A923ITP3"/>
<organism evidence="1 2">
    <name type="scientific">Pedobacter planticolens</name>
    <dbReference type="NCBI Taxonomy" id="2679964"/>
    <lineage>
        <taxon>Bacteria</taxon>
        <taxon>Pseudomonadati</taxon>
        <taxon>Bacteroidota</taxon>
        <taxon>Sphingobacteriia</taxon>
        <taxon>Sphingobacteriales</taxon>
        <taxon>Sphingobacteriaceae</taxon>
        <taxon>Pedobacter</taxon>
    </lineage>
</organism>
<gene>
    <name evidence="1" type="ORF">GM921_00140</name>
</gene>
<reference evidence="1" key="1">
    <citation type="submission" date="2019-11" db="EMBL/GenBank/DDBJ databases">
        <title>Description of Pedobacter sp. LMG 31464T.</title>
        <authorList>
            <person name="Carlier A."/>
            <person name="Qi S."/>
            <person name="Vandamme P."/>
        </authorList>
    </citation>
    <scope>NUCLEOTIDE SEQUENCE</scope>
    <source>
        <strain evidence="1">LMG 31464</strain>
    </source>
</reference>
<dbReference type="EMBL" id="WNXD01000001">
    <property type="protein sequence ID" value="MBB2143878.1"/>
    <property type="molecule type" value="Genomic_DNA"/>
</dbReference>
<keyword evidence="2" id="KW-1185">Reference proteome</keyword>
<evidence type="ECO:0000313" key="2">
    <source>
        <dbReference type="Proteomes" id="UP000601055"/>
    </source>
</evidence>
<dbReference type="Proteomes" id="UP000601055">
    <property type="component" value="Unassembled WGS sequence"/>
</dbReference>
<dbReference type="PANTHER" id="PTHR36849:SF1">
    <property type="entry name" value="CYTOPLASMIC PROTEIN"/>
    <property type="match status" value="1"/>
</dbReference>